<feature type="domain" description="Helicase C-terminal" evidence="10">
    <location>
        <begin position="331"/>
        <end position="489"/>
    </location>
</feature>
<evidence type="ECO:0000256" key="5">
    <source>
        <dbReference type="ARBA" id="ARBA00022884"/>
    </source>
</evidence>
<evidence type="ECO:0000256" key="4">
    <source>
        <dbReference type="ARBA" id="ARBA00022840"/>
    </source>
</evidence>
<feature type="domain" description="Helicase ATP-binding" evidence="9">
    <location>
        <begin position="109"/>
        <end position="295"/>
    </location>
</feature>
<evidence type="ECO:0000256" key="7">
    <source>
        <dbReference type="RuleBase" id="RU365068"/>
    </source>
</evidence>
<dbReference type="SMART" id="SM00487">
    <property type="entry name" value="DEXDc"/>
    <property type="match status" value="1"/>
</dbReference>
<evidence type="ECO:0000259" key="9">
    <source>
        <dbReference type="PROSITE" id="PS51192"/>
    </source>
</evidence>
<evidence type="ECO:0000313" key="12">
    <source>
        <dbReference type="WBParaSite" id="sdigi.contig15.g1485.t1"/>
    </source>
</evidence>
<evidence type="ECO:0000256" key="8">
    <source>
        <dbReference type="SAM" id="MobiDB-lite"/>
    </source>
</evidence>
<comment type="similarity">
    <text evidence="6">Belongs to the DEAD box helicase family.</text>
</comment>
<keyword evidence="11" id="KW-1185">Reference proteome</keyword>
<protein>
    <recommendedName>
        <fullName evidence="7">ATP-dependent RNA helicase</fullName>
        <ecNumber evidence="7">3.6.4.13</ecNumber>
    </recommendedName>
</protein>
<comment type="catalytic activity">
    <reaction evidence="7">
        <text>ATP + H2O = ADP + phosphate + H(+)</text>
        <dbReference type="Rhea" id="RHEA:13065"/>
        <dbReference type="ChEBI" id="CHEBI:15377"/>
        <dbReference type="ChEBI" id="CHEBI:15378"/>
        <dbReference type="ChEBI" id="CHEBI:30616"/>
        <dbReference type="ChEBI" id="CHEBI:43474"/>
        <dbReference type="ChEBI" id="CHEBI:456216"/>
        <dbReference type="EC" id="3.6.4.13"/>
    </reaction>
</comment>
<evidence type="ECO:0000256" key="3">
    <source>
        <dbReference type="ARBA" id="ARBA00022806"/>
    </source>
</evidence>
<comment type="domain">
    <text evidence="7">The Q motif is unique to and characteristic of the DEAD box family of RNA helicases and controls ATP binding and hydrolysis.</text>
</comment>
<dbReference type="GO" id="GO:0043186">
    <property type="term" value="C:P granule"/>
    <property type="evidence" value="ECO:0007669"/>
    <property type="project" value="UniProtKB-ARBA"/>
</dbReference>
<dbReference type="SUPFAM" id="SSF52540">
    <property type="entry name" value="P-loop containing nucleoside triphosphate hydrolases"/>
    <property type="match status" value="1"/>
</dbReference>
<dbReference type="WBParaSite" id="sdigi.contig15.g1485.t1">
    <property type="protein sequence ID" value="sdigi.contig15.g1485.t1"/>
    <property type="gene ID" value="sdigi.contig15.g1485"/>
</dbReference>
<reference evidence="12" key="1">
    <citation type="submission" date="2022-11" db="UniProtKB">
        <authorList>
            <consortium name="WormBaseParasite"/>
        </authorList>
    </citation>
    <scope>IDENTIFICATION</scope>
</reference>
<dbReference type="GO" id="GO:0003723">
    <property type="term" value="F:RNA binding"/>
    <property type="evidence" value="ECO:0007669"/>
    <property type="project" value="UniProtKB-UniRule"/>
</dbReference>
<organism evidence="11 12">
    <name type="scientific">Setaria digitata</name>
    <dbReference type="NCBI Taxonomy" id="48799"/>
    <lineage>
        <taxon>Eukaryota</taxon>
        <taxon>Metazoa</taxon>
        <taxon>Ecdysozoa</taxon>
        <taxon>Nematoda</taxon>
        <taxon>Chromadorea</taxon>
        <taxon>Rhabditida</taxon>
        <taxon>Spirurina</taxon>
        <taxon>Spiruromorpha</taxon>
        <taxon>Filarioidea</taxon>
        <taxon>Setariidae</taxon>
        <taxon>Setaria</taxon>
    </lineage>
</organism>
<dbReference type="Gene3D" id="3.40.50.300">
    <property type="entry name" value="P-loop containing nucleotide triphosphate hydrolases"/>
    <property type="match status" value="2"/>
</dbReference>
<keyword evidence="4 6" id="KW-0067">ATP-binding</keyword>
<proteinExistence type="inferred from homology"/>
<feature type="region of interest" description="Disordered" evidence="8">
    <location>
        <begin position="1"/>
        <end position="27"/>
    </location>
</feature>
<dbReference type="Pfam" id="PF00270">
    <property type="entry name" value="DEAD"/>
    <property type="match status" value="1"/>
</dbReference>
<sequence>MEVEDGNDNEKPGTSVSDDEASGDGGSQEQVYKVLGHNTFVDLKKIHVVPAWVSRGEVFPSKLDNGSCGRLDLVEGLHPLLAYRVKDHLKQWYPVQRAVLPHLIAATNLSSIFPPRDLVISSPTGSGKTLCYVIPILNALHQPAMIRCLFALIVVPVQNLVDQIEKEFKKYNVFNVRIASLYGSHDFDAERQQLKRANIVIATPGRLMEHIADLDFPVDFTHLRYLVVDEADRMSRIARIEWLDDLEAVANYNHNCASIDDLYNTSFLQKILLSATLSLDVEDLQSWRLRHPRLFRAIKDEVMVTNESTLNNIIIPTTLKIEYIVCDAKFKPLATFERIEKRKSWKKILIFVNSKMASYRLAVLLKTLSTGKYQVEELSSNLFGNRRQKVLARFKKGTTRVLISSDVLSRGIDVEDIDVVINYDKPLNERLFVHRVGRTARCGKKGRAIFLITSREIKDFQTSLQRIGFMAKVKEGIFEGIKNAETEELYRQALTDLKETLQNTAKVVCCLRRRI</sequence>
<keyword evidence="1 6" id="KW-0547">Nucleotide-binding</keyword>
<dbReference type="SMART" id="SM00490">
    <property type="entry name" value="HELICc"/>
    <property type="match status" value="1"/>
</dbReference>
<dbReference type="PROSITE" id="PS51192">
    <property type="entry name" value="HELICASE_ATP_BIND_1"/>
    <property type="match status" value="1"/>
</dbReference>
<evidence type="ECO:0000313" key="11">
    <source>
        <dbReference type="Proteomes" id="UP000887581"/>
    </source>
</evidence>
<evidence type="ECO:0000256" key="1">
    <source>
        <dbReference type="ARBA" id="ARBA00022741"/>
    </source>
</evidence>
<dbReference type="GO" id="GO:0005524">
    <property type="term" value="F:ATP binding"/>
    <property type="evidence" value="ECO:0007669"/>
    <property type="project" value="UniProtKB-UniRule"/>
</dbReference>
<dbReference type="EC" id="3.6.4.13" evidence="7"/>
<dbReference type="InterPro" id="IPR000629">
    <property type="entry name" value="RNA-helicase_DEAD-box_CS"/>
</dbReference>
<evidence type="ECO:0000259" key="10">
    <source>
        <dbReference type="PROSITE" id="PS51194"/>
    </source>
</evidence>
<dbReference type="InterPro" id="IPR001650">
    <property type="entry name" value="Helicase_C-like"/>
</dbReference>
<dbReference type="GO" id="GO:0016787">
    <property type="term" value="F:hydrolase activity"/>
    <property type="evidence" value="ECO:0007669"/>
    <property type="project" value="UniProtKB-KW"/>
</dbReference>
<dbReference type="Pfam" id="PF00271">
    <property type="entry name" value="Helicase_C"/>
    <property type="match status" value="1"/>
</dbReference>
<dbReference type="GO" id="GO:0003724">
    <property type="term" value="F:RNA helicase activity"/>
    <property type="evidence" value="ECO:0007669"/>
    <property type="project" value="UniProtKB-EC"/>
</dbReference>
<dbReference type="Proteomes" id="UP000887581">
    <property type="component" value="Unplaced"/>
</dbReference>
<dbReference type="AlphaFoldDB" id="A0A915PMZ0"/>
<dbReference type="InterPro" id="IPR014001">
    <property type="entry name" value="Helicase_ATP-bd"/>
</dbReference>
<comment type="function">
    <text evidence="7">RNA helicase.</text>
</comment>
<accession>A0A915PMZ0</accession>
<evidence type="ECO:0000256" key="6">
    <source>
        <dbReference type="RuleBase" id="RU000492"/>
    </source>
</evidence>
<dbReference type="PANTHER" id="PTHR24031">
    <property type="entry name" value="RNA HELICASE"/>
    <property type="match status" value="1"/>
</dbReference>
<dbReference type="CDD" id="cd18787">
    <property type="entry name" value="SF2_C_DEAD"/>
    <property type="match status" value="1"/>
</dbReference>
<keyword evidence="3 6" id="KW-0347">Helicase</keyword>
<dbReference type="PROSITE" id="PS51194">
    <property type="entry name" value="HELICASE_CTER"/>
    <property type="match status" value="1"/>
</dbReference>
<dbReference type="InterPro" id="IPR027417">
    <property type="entry name" value="P-loop_NTPase"/>
</dbReference>
<keyword evidence="5 7" id="KW-0694">RNA-binding</keyword>
<dbReference type="PROSITE" id="PS00039">
    <property type="entry name" value="DEAD_ATP_HELICASE"/>
    <property type="match status" value="1"/>
</dbReference>
<dbReference type="InterPro" id="IPR011545">
    <property type="entry name" value="DEAD/DEAH_box_helicase_dom"/>
</dbReference>
<name>A0A915PMZ0_9BILA</name>
<evidence type="ECO:0000256" key="2">
    <source>
        <dbReference type="ARBA" id="ARBA00022801"/>
    </source>
</evidence>
<keyword evidence="2 6" id="KW-0378">Hydrolase</keyword>